<feature type="transmembrane region" description="Helical" evidence="1">
    <location>
        <begin position="12"/>
        <end position="39"/>
    </location>
</feature>
<gene>
    <name evidence="2" type="ORF">ASEP1449_LOCUS2978</name>
</gene>
<name>A0A7S2U7P5_9STRA</name>
<keyword evidence="1" id="KW-0812">Transmembrane</keyword>
<keyword evidence="1" id="KW-1133">Transmembrane helix</keyword>
<reference evidence="2" key="1">
    <citation type="submission" date="2021-01" db="EMBL/GenBank/DDBJ databases">
        <authorList>
            <person name="Corre E."/>
            <person name="Pelletier E."/>
            <person name="Niang G."/>
            <person name="Scheremetjew M."/>
            <person name="Finn R."/>
            <person name="Kale V."/>
            <person name="Holt S."/>
            <person name="Cochrane G."/>
            <person name="Meng A."/>
            <person name="Brown T."/>
            <person name="Cohen L."/>
        </authorList>
    </citation>
    <scope>NUCLEOTIDE SEQUENCE</scope>
    <source>
        <strain evidence="2">CCMP2084</strain>
    </source>
</reference>
<proteinExistence type="predicted"/>
<accession>A0A7S2U7P5</accession>
<dbReference type="AlphaFoldDB" id="A0A7S2U7P5"/>
<evidence type="ECO:0000313" key="2">
    <source>
        <dbReference type="EMBL" id="CAD9811154.1"/>
    </source>
</evidence>
<dbReference type="EMBL" id="HBHQ01004487">
    <property type="protein sequence ID" value="CAD9811154.1"/>
    <property type="molecule type" value="Transcribed_RNA"/>
</dbReference>
<protein>
    <submittedName>
        <fullName evidence="2">Uncharacterized protein</fullName>
    </submittedName>
</protein>
<keyword evidence="1" id="KW-0472">Membrane</keyword>
<organism evidence="2">
    <name type="scientific">Attheya septentrionalis</name>
    <dbReference type="NCBI Taxonomy" id="420275"/>
    <lineage>
        <taxon>Eukaryota</taxon>
        <taxon>Sar</taxon>
        <taxon>Stramenopiles</taxon>
        <taxon>Ochrophyta</taxon>
        <taxon>Bacillariophyta</taxon>
        <taxon>Coscinodiscophyceae</taxon>
        <taxon>Chaetocerotophycidae</taxon>
        <taxon>Chaetocerotales</taxon>
        <taxon>Attheyaceae</taxon>
        <taxon>Attheya</taxon>
    </lineage>
</organism>
<sequence>MEVYLFDVFQALLLRLAALVVTFASLATTLRALTFASLATTLRALASRRGGATAIIRGGGIRVDRELALSTHNRRVSQVGCQGRVSTIREKGDSGRKDKGDSKKLHCELIRKIEAMNKITEGKIMTALSALFCSVCEIVLFISFLVWIDYITSKYDEGTQ</sequence>
<evidence type="ECO:0000256" key="1">
    <source>
        <dbReference type="SAM" id="Phobius"/>
    </source>
</evidence>
<feature type="transmembrane region" description="Helical" evidence="1">
    <location>
        <begin position="124"/>
        <end position="148"/>
    </location>
</feature>